<dbReference type="GO" id="GO:0016020">
    <property type="term" value="C:membrane"/>
    <property type="evidence" value="ECO:0007669"/>
    <property type="project" value="UniProtKB-SubCell"/>
</dbReference>
<accession>A0A6A8MDT8</accession>
<dbReference type="InterPro" id="IPR001466">
    <property type="entry name" value="Beta-lactam-related"/>
</dbReference>
<dbReference type="OrthoDB" id="2157616at2"/>
<feature type="domain" description="Beta-lactamase-related" evidence="4">
    <location>
        <begin position="61"/>
        <end position="378"/>
    </location>
</feature>
<dbReference type="PANTHER" id="PTHR46825">
    <property type="entry name" value="D-ALANYL-D-ALANINE-CARBOXYPEPTIDASE/ENDOPEPTIDASE AMPH"/>
    <property type="match status" value="1"/>
</dbReference>
<keyword evidence="3" id="KW-0812">Transmembrane</keyword>
<evidence type="ECO:0000256" key="1">
    <source>
        <dbReference type="ARBA" id="ARBA00004370"/>
    </source>
</evidence>
<dbReference type="Pfam" id="PF00144">
    <property type="entry name" value="Beta-lactamase"/>
    <property type="match status" value="1"/>
</dbReference>
<evidence type="ECO:0000313" key="5">
    <source>
        <dbReference type="EMBL" id="MST86957.1"/>
    </source>
</evidence>
<comment type="subcellular location">
    <subcellularLocation>
        <location evidence="1">Membrane</location>
    </subcellularLocation>
</comment>
<gene>
    <name evidence="5" type="ORF">FYJ62_04735</name>
</gene>
<keyword evidence="3" id="KW-1133">Transmembrane helix</keyword>
<dbReference type="Proteomes" id="UP000438120">
    <property type="component" value="Unassembled WGS sequence"/>
</dbReference>
<sequence>MRDRKENRVSSQKSRSKKLAWLAGIAIVCGIVYYGRQQTVKPVEPIVTTGQQGKRPDSLAAYAKSVMDKNHLAGAIGIVRNGKLTTVTSGMADLKKRIPNSSKQVVYPIGSMQKEITGAMVMQVMREKAHTDQAFSQDTKIARWYPNLKHADQVTVGNLLTHTSGYAVPTVEYARHQEYTDLGAVAWTISKIDTTDQLPAGSYIYSDVNFILLAGIIKKETGKSYSQNFYDRVAKPLKLTHTYIRQDLPKKLHLAVSYRYVDPNYYQRAISYAVPVSTQLPGAGNLVSTPADFYKIQLGLENGQLLTEEEFSKMTHLKAKKTLYSGGVYLKKHETIHLAYGTLDKEHYGAYMQLTADNKNGIIMLINQRQQSERKLKRIAFQILKRIKARTFSLY</sequence>
<evidence type="ECO:0000259" key="4">
    <source>
        <dbReference type="Pfam" id="PF00144"/>
    </source>
</evidence>
<organism evidence="5 6">
    <name type="scientific">Lactobacillus porci</name>
    <dbReference type="NCBI Taxonomy" id="2012477"/>
    <lineage>
        <taxon>Bacteria</taxon>
        <taxon>Bacillati</taxon>
        <taxon>Bacillota</taxon>
        <taxon>Bacilli</taxon>
        <taxon>Lactobacillales</taxon>
        <taxon>Lactobacillaceae</taxon>
        <taxon>Lactobacillus</taxon>
    </lineage>
</organism>
<dbReference type="AlphaFoldDB" id="A0A6A8MDT8"/>
<evidence type="ECO:0000256" key="3">
    <source>
        <dbReference type="SAM" id="Phobius"/>
    </source>
</evidence>
<evidence type="ECO:0000256" key="2">
    <source>
        <dbReference type="ARBA" id="ARBA00023136"/>
    </source>
</evidence>
<dbReference type="PANTHER" id="PTHR46825:SF11">
    <property type="entry name" value="PENICILLIN-BINDING PROTEIN 4"/>
    <property type="match status" value="1"/>
</dbReference>
<dbReference type="EMBL" id="VUMX01000009">
    <property type="protein sequence ID" value="MST86957.1"/>
    <property type="molecule type" value="Genomic_DNA"/>
</dbReference>
<dbReference type="InterPro" id="IPR050491">
    <property type="entry name" value="AmpC-like"/>
</dbReference>
<dbReference type="InterPro" id="IPR012338">
    <property type="entry name" value="Beta-lactam/transpept-like"/>
</dbReference>
<dbReference type="SUPFAM" id="SSF56601">
    <property type="entry name" value="beta-lactamase/transpeptidase-like"/>
    <property type="match status" value="1"/>
</dbReference>
<name>A0A6A8MDT8_9LACO</name>
<keyword evidence="6" id="KW-1185">Reference proteome</keyword>
<proteinExistence type="predicted"/>
<comment type="caution">
    <text evidence="5">The sequence shown here is derived from an EMBL/GenBank/DDBJ whole genome shotgun (WGS) entry which is preliminary data.</text>
</comment>
<reference evidence="5 6" key="1">
    <citation type="submission" date="2019-08" db="EMBL/GenBank/DDBJ databases">
        <title>In-depth cultivation of the pig gut microbiome towards novel bacterial diversity and tailored functional studies.</title>
        <authorList>
            <person name="Wylensek D."/>
            <person name="Hitch T.C.A."/>
            <person name="Clavel T."/>
        </authorList>
    </citation>
    <scope>NUCLEOTIDE SEQUENCE [LARGE SCALE GENOMIC DNA]</scope>
    <source>
        <strain evidence="5 6">Bifido-178-WT-2B</strain>
    </source>
</reference>
<evidence type="ECO:0000313" key="6">
    <source>
        <dbReference type="Proteomes" id="UP000438120"/>
    </source>
</evidence>
<keyword evidence="2 3" id="KW-0472">Membrane</keyword>
<protein>
    <submittedName>
        <fullName evidence="5">Beta-lactamase family protein</fullName>
    </submittedName>
</protein>
<feature type="transmembrane region" description="Helical" evidence="3">
    <location>
        <begin position="20"/>
        <end position="36"/>
    </location>
</feature>
<dbReference type="Gene3D" id="3.40.710.10">
    <property type="entry name" value="DD-peptidase/beta-lactamase superfamily"/>
    <property type="match status" value="1"/>
</dbReference>